<feature type="domain" description="VTT" evidence="8">
    <location>
        <begin position="36"/>
        <end position="159"/>
    </location>
</feature>
<name>A0ABV9JM72_9GAMM</name>
<dbReference type="Proteomes" id="UP001595962">
    <property type="component" value="Unassembled WGS sequence"/>
</dbReference>
<feature type="transmembrane region" description="Helical" evidence="7">
    <location>
        <begin position="176"/>
        <end position="198"/>
    </location>
</feature>
<dbReference type="InterPro" id="IPR032816">
    <property type="entry name" value="VTT_dom"/>
</dbReference>
<evidence type="ECO:0000256" key="1">
    <source>
        <dbReference type="ARBA" id="ARBA00004651"/>
    </source>
</evidence>
<evidence type="ECO:0000256" key="5">
    <source>
        <dbReference type="ARBA" id="ARBA00022989"/>
    </source>
</evidence>
<keyword evidence="10" id="KW-1185">Reference proteome</keyword>
<comment type="similarity">
    <text evidence="2 7">Belongs to the DedA family.</text>
</comment>
<comment type="subcellular location">
    <subcellularLocation>
        <location evidence="1 7">Cell membrane</location>
        <topology evidence="1 7">Multi-pass membrane protein</topology>
    </subcellularLocation>
</comment>
<dbReference type="RefSeq" id="WP_377333844.1">
    <property type="nucleotide sequence ID" value="NZ_JBHSGB010000010.1"/>
</dbReference>
<accession>A0ABV9JM72</accession>
<keyword evidence="4 7" id="KW-0812">Transmembrane</keyword>
<gene>
    <name evidence="9" type="ORF">ACFO3I_10005</name>
</gene>
<evidence type="ECO:0000256" key="6">
    <source>
        <dbReference type="ARBA" id="ARBA00023136"/>
    </source>
</evidence>
<sequence>MEQYLHQLLEQYQHLALLILFGLVFFESVAVLGLLLPGTALMFSFGLLIGSGQIGFWQACLVGAAAGILGDGLSYLAGRHFGPQLQRWSWLAKQQKQLDKVRVMLDKSVWVAIIAGRFIGPSRPLLPILSGMLRLPPSRYFPAAIVACSLWPVAYFLPGILAGVAWQLKGTNLSWFYLLLAGSIALALLSAWLIKGYIDPQPQAKNKRQPWFWSSLLSALLTAVCLFELSQHPATPVYLKQLSGLMF</sequence>
<evidence type="ECO:0000259" key="8">
    <source>
        <dbReference type="Pfam" id="PF09335"/>
    </source>
</evidence>
<feature type="transmembrane region" description="Helical" evidence="7">
    <location>
        <begin position="140"/>
        <end position="164"/>
    </location>
</feature>
<keyword evidence="6 7" id="KW-0472">Membrane</keyword>
<reference evidence="10" key="1">
    <citation type="journal article" date="2019" name="Int. J. Syst. Evol. Microbiol.">
        <title>The Global Catalogue of Microorganisms (GCM) 10K type strain sequencing project: providing services to taxonomists for standard genome sequencing and annotation.</title>
        <authorList>
            <consortium name="The Broad Institute Genomics Platform"/>
            <consortium name="The Broad Institute Genome Sequencing Center for Infectious Disease"/>
            <person name="Wu L."/>
            <person name="Ma J."/>
        </authorList>
    </citation>
    <scope>NUCLEOTIDE SEQUENCE [LARGE SCALE GENOMIC DNA]</scope>
    <source>
        <strain evidence="10">DT28</strain>
    </source>
</reference>
<feature type="transmembrane region" description="Helical" evidence="7">
    <location>
        <begin position="12"/>
        <end position="36"/>
    </location>
</feature>
<evidence type="ECO:0000256" key="3">
    <source>
        <dbReference type="ARBA" id="ARBA00022475"/>
    </source>
</evidence>
<dbReference type="InterPro" id="IPR032818">
    <property type="entry name" value="DedA-like"/>
</dbReference>
<protein>
    <submittedName>
        <fullName evidence="9">DedA family protein</fullName>
    </submittedName>
</protein>
<dbReference type="PANTHER" id="PTHR30353:SF15">
    <property type="entry name" value="INNER MEMBRANE PROTEIN YABI"/>
    <property type="match status" value="1"/>
</dbReference>
<dbReference type="EMBL" id="JBHSGB010000010">
    <property type="protein sequence ID" value="MFC4655343.1"/>
    <property type="molecule type" value="Genomic_DNA"/>
</dbReference>
<feature type="transmembrane region" description="Helical" evidence="7">
    <location>
        <begin position="210"/>
        <end position="230"/>
    </location>
</feature>
<dbReference type="PANTHER" id="PTHR30353">
    <property type="entry name" value="INNER MEMBRANE PROTEIN DEDA-RELATED"/>
    <property type="match status" value="1"/>
</dbReference>
<organism evidence="9 10">
    <name type="scientific">Rheinheimera marina</name>
    <dbReference type="NCBI Taxonomy" id="1774958"/>
    <lineage>
        <taxon>Bacteria</taxon>
        <taxon>Pseudomonadati</taxon>
        <taxon>Pseudomonadota</taxon>
        <taxon>Gammaproteobacteria</taxon>
        <taxon>Chromatiales</taxon>
        <taxon>Chromatiaceae</taxon>
        <taxon>Rheinheimera</taxon>
    </lineage>
</organism>
<evidence type="ECO:0000313" key="10">
    <source>
        <dbReference type="Proteomes" id="UP001595962"/>
    </source>
</evidence>
<dbReference type="Pfam" id="PF09335">
    <property type="entry name" value="VTT_dom"/>
    <property type="match status" value="1"/>
</dbReference>
<evidence type="ECO:0000256" key="4">
    <source>
        <dbReference type="ARBA" id="ARBA00022692"/>
    </source>
</evidence>
<evidence type="ECO:0000256" key="7">
    <source>
        <dbReference type="RuleBase" id="RU367016"/>
    </source>
</evidence>
<proteinExistence type="inferred from homology"/>
<evidence type="ECO:0000313" key="9">
    <source>
        <dbReference type="EMBL" id="MFC4655343.1"/>
    </source>
</evidence>
<keyword evidence="5 7" id="KW-1133">Transmembrane helix</keyword>
<keyword evidence="3 7" id="KW-1003">Cell membrane</keyword>
<comment type="caution">
    <text evidence="9">The sequence shown here is derived from an EMBL/GenBank/DDBJ whole genome shotgun (WGS) entry which is preliminary data.</text>
</comment>
<feature type="transmembrane region" description="Helical" evidence="7">
    <location>
        <begin position="56"/>
        <end position="77"/>
    </location>
</feature>
<evidence type="ECO:0000256" key="2">
    <source>
        <dbReference type="ARBA" id="ARBA00010792"/>
    </source>
</evidence>